<sequence>MRPNCCHISVAFVLKFLNFLQAFLGVSIVLYSVWMLNQWNHHLPISPPPSAPSPDQSLYILSDSHAQIHTLRVSDGGIASSNLATHVVSKFDDHFGFELLNSLKLPAPWFIYAFMGVGVLLCCITFIGCIAAEAINGCCLCFYTLLKTVLILLEAALVAFIAIDRHWEKDLPVDPTGELESLRSFIEDNVDICKWVGITVLVIQVLSLLLAIILRAMVSTRRTDTDGEDDYENVRGKTWEPLLHSRSSQASGSTATHSDVWSSRMREKYGLKNNGDKTNLLNQNSTVSVKST</sequence>
<organism evidence="3 4">
    <name type="scientific">Tripterygium wilfordii</name>
    <name type="common">Thunder God vine</name>
    <dbReference type="NCBI Taxonomy" id="458696"/>
    <lineage>
        <taxon>Eukaryota</taxon>
        <taxon>Viridiplantae</taxon>
        <taxon>Streptophyta</taxon>
        <taxon>Embryophyta</taxon>
        <taxon>Tracheophyta</taxon>
        <taxon>Spermatophyta</taxon>
        <taxon>Magnoliopsida</taxon>
        <taxon>eudicotyledons</taxon>
        <taxon>Gunneridae</taxon>
        <taxon>Pentapetalae</taxon>
        <taxon>rosids</taxon>
        <taxon>fabids</taxon>
        <taxon>Celastrales</taxon>
        <taxon>Celastraceae</taxon>
        <taxon>Tripterygium</taxon>
    </lineage>
</organism>
<feature type="compositionally biased region" description="Polar residues" evidence="1">
    <location>
        <begin position="276"/>
        <end position="292"/>
    </location>
</feature>
<feature type="transmembrane region" description="Helical" evidence="2">
    <location>
        <begin position="109"/>
        <end position="132"/>
    </location>
</feature>
<dbReference type="OrthoDB" id="723894at2759"/>
<evidence type="ECO:0000256" key="1">
    <source>
        <dbReference type="SAM" id="MobiDB-lite"/>
    </source>
</evidence>
<comment type="caution">
    <text evidence="3">The sequence shown here is derived from an EMBL/GenBank/DDBJ whole genome shotgun (WGS) entry which is preliminary data.</text>
</comment>
<evidence type="ECO:0000313" key="3">
    <source>
        <dbReference type="EMBL" id="KAF5732607.1"/>
    </source>
</evidence>
<accession>A0A7J7CFE6</accession>
<dbReference type="EMBL" id="JAAARO010000017">
    <property type="protein sequence ID" value="KAF5732607.1"/>
    <property type="molecule type" value="Genomic_DNA"/>
</dbReference>
<gene>
    <name evidence="3" type="ORF">HS088_TW17G00137</name>
</gene>
<protein>
    <submittedName>
        <fullName evidence="3">Putative Tetraspanin family protein</fullName>
    </submittedName>
</protein>
<keyword evidence="4" id="KW-1185">Reference proteome</keyword>
<keyword evidence="2" id="KW-0812">Transmembrane</keyword>
<feature type="transmembrane region" description="Helical" evidence="2">
    <location>
        <begin position="195"/>
        <end position="214"/>
    </location>
</feature>
<evidence type="ECO:0000313" key="4">
    <source>
        <dbReference type="Proteomes" id="UP000593562"/>
    </source>
</evidence>
<keyword evidence="2" id="KW-0472">Membrane</keyword>
<feature type="transmembrane region" description="Helical" evidence="2">
    <location>
        <begin position="144"/>
        <end position="163"/>
    </location>
</feature>
<dbReference type="FunCoup" id="A0A7J7CFE6">
    <property type="interactions" value="937"/>
</dbReference>
<feature type="transmembrane region" description="Helical" evidence="2">
    <location>
        <begin position="12"/>
        <end position="34"/>
    </location>
</feature>
<dbReference type="Proteomes" id="UP000593562">
    <property type="component" value="Unassembled WGS sequence"/>
</dbReference>
<evidence type="ECO:0000256" key="2">
    <source>
        <dbReference type="SAM" id="Phobius"/>
    </source>
</evidence>
<feature type="region of interest" description="Disordered" evidence="1">
    <location>
        <begin position="270"/>
        <end position="292"/>
    </location>
</feature>
<proteinExistence type="predicted"/>
<reference evidence="3 4" key="1">
    <citation type="journal article" date="2020" name="Nat. Commun.">
        <title>Genome of Tripterygium wilfordii and identification of cytochrome P450 involved in triptolide biosynthesis.</title>
        <authorList>
            <person name="Tu L."/>
            <person name="Su P."/>
            <person name="Zhang Z."/>
            <person name="Gao L."/>
            <person name="Wang J."/>
            <person name="Hu T."/>
            <person name="Zhou J."/>
            <person name="Zhang Y."/>
            <person name="Zhao Y."/>
            <person name="Liu Y."/>
            <person name="Song Y."/>
            <person name="Tong Y."/>
            <person name="Lu Y."/>
            <person name="Yang J."/>
            <person name="Xu C."/>
            <person name="Jia M."/>
            <person name="Peters R.J."/>
            <person name="Huang L."/>
            <person name="Gao W."/>
        </authorList>
    </citation>
    <scope>NUCLEOTIDE SEQUENCE [LARGE SCALE GENOMIC DNA]</scope>
    <source>
        <strain evidence="4">cv. XIE 37</strain>
        <tissue evidence="3">Leaf</tissue>
    </source>
</reference>
<dbReference type="AlphaFoldDB" id="A0A7J7CFE6"/>
<keyword evidence="2" id="KW-1133">Transmembrane helix</keyword>
<name>A0A7J7CFE6_TRIWF</name>
<dbReference type="InParanoid" id="A0A7J7CFE6"/>